<dbReference type="Proteomes" id="UP000251960">
    <property type="component" value="Chromosome 1"/>
</dbReference>
<dbReference type="EMBL" id="NCVQ01000001">
    <property type="protein sequence ID" value="PWZ57625.1"/>
    <property type="molecule type" value="Genomic_DNA"/>
</dbReference>
<comment type="caution">
    <text evidence="6">The sequence shown here is derived from an EMBL/GenBank/DDBJ whole genome shotgun (WGS) entry which is preliminary data.</text>
</comment>
<evidence type="ECO:0000256" key="4">
    <source>
        <dbReference type="SAM" id="MobiDB-lite"/>
    </source>
</evidence>
<feature type="signal peptide" evidence="5">
    <location>
        <begin position="1"/>
        <end position="17"/>
    </location>
</feature>
<dbReference type="InterPro" id="IPR011042">
    <property type="entry name" value="6-blade_b-propeller_TolB-like"/>
</dbReference>
<evidence type="ECO:0000256" key="3">
    <source>
        <dbReference type="ARBA" id="ARBA00023242"/>
    </source>
</evidence>
<dbReference type="ExpressionAtlas" id="A0A317YG48">
    <property type="expression patterns" value="baseline and differential"/>
</dbReference>
<feature type="chain" id="PRO_5016241131" evidence="5">
    <location>
        <begin position="18"/>
        <end position="389"/>
    </location>
</feature>
<gene>
    <name evidence="6" type="primary">SSL3_0</name>
    <name evidence="6" type="ORF">Zm00014a_027296</name>
</gene>
<comment type="similarity">
    <text evidence="2">Belongs to the NOC2 family.</text>
</comment>
<keyword evidence="3" id="KW-0539">Nucleus</keyword>
<proteinExistence type="inferred from homology"/>
<accession>A0A317YG48</accession>
<dbReference type="SUPFAM" id="SSF63829">
    <property type="entry name" value="Calcium-dependent phosphotriesterase"/>
    <property type="match status" value="1"/>
</dbReference>
<dbReference type="Pfam" id="PF03715">
    <property type="entry name" value="Noc2"/>
    <property type="match status" value="1"/>
</dbReference>
<keyword evidence="5" id="KW-0732">Signal</keyword>
<dbReference type="PANTHER" id="PTHR12687">
    <property type="entry name" value="NUCLEOLAR COMPLEX 2 AND RAD4-RELATED"/>
    <property type="match status" value="1"/>
</dbReference>
<evidence type="ECO:0000256" key="2">
    <source>
        <dbReference type="ARBA" id="ARBA00005907"/>
    </source>
</evidence>
<organism evidence="6">
    <name type="scientific">Zea mays</name>
    <name type="common">Maize</name>
    <dbReference type="NCBI Taxonomy" id="4577"/>
    <lineage>
        <taxon>Eukaryota</taxon>
        <taxon>Viridiplantae</taxon>
        <taxon>Streptophyta</taxon>
        <taxon>Embryophyta</taxon>
        <taxon>Tracheophyta</taxon>
        <taxon>Spermatophyta</taxon>
        <taxon>Magnoliopsida</taxon>
        <taxon>Liliopsida</taxon>
        <taxon>Poales</taxon>
        <taxon>Poaceae</taxon>
        <taxon>PACMAD clade</taxon>
        <taxon>Panicoideae</taxon>
        <taxon>Andropogonodae</taxon>
        <taxon>Andropogoneae</taxon>
        <taxon>Tripsacinae</taxon>
        <taxon>Zea</taxon>
    </lineage>
</organism>
<name>A0A317YG48_MAIZE</name>
<protein>
    <submittedName>
        <fullName evidence="6">Protein STRICTOSIDINE SYNTHASE-LIKE 3</fullName>
    </submittedName>
</protein>
<comment type="subcellular location">
    <subcellularLocation>
        <location evidence="1">Nucleus</location>
    </subcellularLocation>
</comment>
<evidence type="ECO:0000256" key="5">
    <source>
        <dbReference type="SAM" id="SignalP"/>
    </source>
</evidence>
<evidence type="ECO:0000313" key="6">
    <source>
        <dbReference type="EMBL" id="PWZ57625.1"/>
    </source>
</evidence>
<feature type="region of interest" description="Disordered" evidence="4">
    <location>
        <begin position="78"/>
        <end position="106"/>
    </location>
</feature>
<sequence length="389" mass="43746">MPSPVVVAATLLVVALAAFCGTDPLRTDNMVDFPGFESHLVDLPDPAEMPTHADEWERLCGADVRFCGEVQGTESIAFDQQGHTRASSPAGSSSGTTSGAPRRAEGLAAGVSPSEHVCNRPLGLCFDKTGDLYIADAYFGLLKVRPEGGLATLLATEAEGVRFNFTNDLDLDLDDEGNIYFTDSSIHYQRRFYFACGQVKSYERAIISVEQLNAILRQASKTKEKEDLRKIDNWQYISCVTLWVRYLCCHYKDYNLHPLFSQVLQVIRGVAHLFPGTRYLPLRLKLVQMLNELSTCSQMFYPIPSLLFDCLELREVSQKEQTQRTKINFSSLLKVTENKDFIERKREVVSFSPNDKASVDSFLQEEKVSRTTSFTRFYASVAENRQPKL</sequence>
<dbReference type="Gene3D" id="2.120.10.30">
    <property type="entry name" value="TolB, C-terminal domain"/>
    <property type="match status" value="1"/>
</dbReference>
<dbReference type="PANTHER" id="PTHR12687:SF8">
    <property type="entry name" value="PROTEIN REBELOTE"/>
    <property type="match status" value="1"/>
</dbReference>
<dbReference type="InterPro" id="IPR005343">
    <property type="entry name" value="Noc2"/>
</dbReference>
<dbReference type="GO" id="GO:0005634">
    <property type="term" value="C:nucleus"/>
    <property type="evidence" value="ECO:0007669"/>
    <property type="project" value="UniProtKB-SubCell"/>
</dbReference>
<reference evidence="6" key="1">
    <citation type="journal article" date="2018" name="Nat. Genet.">
        <title>Extensive intraspecific gene order and gene structural variations between Mo17 and other maize genomes.</title>
        <authorList>
            <person name="Sun S."/>
            <person name="Zhou Y."/>
            <person name="Chen J."/>
            <person name="Shi J."/>
            <person name="Zhao H."/>
            <person name="Zhao H."/>
            <person name="Song W."/>
            <person name="Zhang M."/>
            <person name="Cui Y."/>
            <person name="Dong X."/>
            <person name="Liu H."/>
            <person name="Ma X."/>
            <person name="Jiao Y."/>
            <person name="Wang B."/>
            <person name="Wei X."/>
            <person name="Stein J.C."/>
            <person name="Glaubitz J.C."/>
            <person name="Lu F."/>
            <person name="Yu G."/>
            <person name="Liang C."/>
            <person name="Fengler K."/>
            <person name="Li B."/>
            <person name="Rafalski A."/>
            <person name="Schnable P.S."/>
            <person name="Ware D.H."/>
            <person name="Buckler E.S."/>
            <person name="Lai J."/>
        </authorList>
    </citation>
    <scope>NUCLEOTIDE SEQUENCE [LARGE SCALE GENOMIC DNA]</scope>
    <source>
        <tissue evidence="6">Seedling</tissue>
    </source>
</reference>
<dbReference type="AlphaFoldDB" id="A0A317YG48"/>
<evidence type="ECO:0000256" key="1">
    <source>
        <dbReference type="ARBA" id="ARBA00004123"/>
    </source>
</evidence>
<feature type="compositionally biased region" description="Low complexity" evidence="4">
    <location>
        <begin position="84"/>
        <end position="101"/>
    </location>
</feature>